<dbReference type="AlphaFoldDB" id="A0A1B1AS95"/>
<dbReference type="SUPFAM" id="SSF109854">
    <property type="entry name" value="DinB/YfiT-like putative metalloenzymes"/>
    <property type="match status" value="1"/>
</dbReference>
<dbReference type="EMBL" id="JAGGLP010000014">
    <property type="protein sequence ID" value="MBP2053173.1"/>
    <property type="molecule type" value="Genomic_DNA"/>
</dbReference>
<dbReference type="RefSeq" id="WP_067300467.1">
    <property type="nucleotide sequence ID" value="NZ_CP016279.1"/>
</dbReference>
<evidence type="ECO:0000313" key="3">
    <source>
        <dbReference type="EMBL" id="MBP2053173.1"/>
    </source>
</evidence>
<evidence type="ECO:0000313" key="5">
    <source>
        <dbReference type="Proteomes" id="UP001519309"/>
    </source>
</evidence>
<accession>A0A1B1AS95</accession>
<protein>
    <submittedName>
        <fullName evidence="2">TIGR03086 family protein</fullName>
    </submittedName>
    <submittedName>
        <fullName evidence="3">Uncharacterized protein (TIGR03086 family)</fullName>
    </submittedName>
</protein>
<dbReference type="Pfam" id="PF11716">
    <property type="entry name" value="MDMPI_N"/>
    <property type="match status" value="1"/>
</dbReference>
<dbReference type="KEGG" id="sgs:AVL59_07135"/>
<evidence type="ECO:0000313" key="4">
    <source>
        <dbReference type="Proteomes" id="UP000092659"/>
    </source>
</evidence>
<dbReference type="Gene3D" id="1.20.120.450">
    <property type="entry name" value="dinb family like domain"/>
    <property type="match status" value="1"/>
</dbReference>
<dbReference type="EMBL" id="CP016279">
    <property type="protein sequence ID" value="ANP49400.1"/>
    <property type="molecule type" value="Genomic_DNA"/>
</dbReference>
<proteinExistence type="predicted"/>
<feature type="domain" description="Mycothiol-dependent maleylpyruvate isomerase metal-binding" evidence="1">
    <location>
        <begin position="11"/>
        <end position="127"/>
    </location>
</feature>
<reference evidence="2 4" key="1">
    <citation type="submission" date="2016-06" db="EMBL/GenBank/DDBJ databases">
        <title>Complete genome sequence of Streptomyces griseochromogenes ATCC 14511, the Blasticidin S producer.</title>
        <authorList>
            <person name="Wu L."/>
        </authorList>
    </citation>
    <scope>NUCLEOTIDE SEQUENCE [LARGE SCALE GENOMIC DNA]</scope>
    <source>
        <strain evidence="2 4">ATCC 14511</strain>
    </source>
</reference>
<dbReference type="Proteomes" id="UP000092659">
    <property type="component" value="Chromosome"/>
</dbReference>
<dbReference type="InterPro" id="IPR034660">
    <property type="entry name" value="DinB/YfiT-like"/>
</dbReference>
<evidence type="ECO:0000259" key="1">
    <source>
        <dbReference type="Pfam" id="PF11716"/>
    </source>
</evidence>
<dbReference type="InterPro" id="IPR024344">
    <property type="entry name" value="MDMPI_metal-binding"/>
</dbReference>
<keyword evidence="5" id="KW-1185">Reference proteome</keyword>
<dbReference type="OrthoDB" id="5185819at2"/>
<sequence>MTGVVARIERAVEVTGRVVNGVSDTGWRTATPCAPWDVHTVLNHVVGGMHIVAALLNGADPGRAHEDDWLGEDPEAAYAAAAEADLAAWTRPGALDATVRLSFGALPGPFAALVHLTEVCVHGADIAVATGAQSLLDEDLCDHLLTAMRNTPGFDSFRAPGFFGPETPAPADAPPHTRLLAFLGRPAGAG</sequence>
<dbReference type="InterPro" id="IPR017520">
    <property type="entry name" value="CHP03086"/>
</dbReference>
<dbReference type="NCBIfam" id="TIGR03083">
    <property type="entry name" value="maleylpyruvate isomerase family mycothiol-dependent enzyme"/>
    <property type="match status" value="1"/>
</dbReference>
<dbReference type="NCBIfam" id="TIGR03086">
    <property type="entry name" value="TIGR03086 family metal-binding protein"/>
    <property type="match status" value="1"/>
</dbReference>
<dbReference type="GO" id="GO:0046872">
    <property type="term" value="F:metal ion binding"/>
    <property type="evidence" value="ECO:0007669"/>
    <property type="project" value="InterPro"/>
</dbReference>
<evidence type="ECO:0000313" key="2">
    <source>
        <dbReference type="EMBL" id="ANP49400.1"/>
    </source>
</evidence>
<reference evidence="3 5" key="2">
    <citation type="submission" date="2021-03" db="EMBL/GenBank/DDBJ databases">
        <title>Genomic Encyclopedia of Type Strains, Phase IV (KMG-IV): sequencing the most valuable type-strain genomes for metagenomic binning, comparative biology and taxonomic classification.</title>
        <authorList>
            <person name="Goeker M."/>
        </authorList>
    </citation>
    <scope>NUCLEOTIDE SEQUENCE [LARGE SCALE GENOMIC DNA]</scope>
    <source>
        <strain evidence="3 5">DSM 40499</strain>
    </source>
</reference>
<organism evidence="2 4">
    <name type="scientific">Streptomyces griseochromogenes</name>
    <dbReference type="NCBI Taxonomy" id="68214"/>
    <lineage>
        <taxon>Bacteria</taxon>
        <taxon>Bacillati</taxon>
        <taxon>Actinomycetota</taxon>
        <taxon>Actinomycetes</taxon>
        <taxon>Kitasatosporales</taxon>
        <taxon>Streptomycetaceae</taxon>
        <taxon>Streptomyces</taxon>
    </lineage>
</organism>
<dbReference type="STRING" id="68214.AVL59_07135"/>
<gene>
    <name evidence="2" type="ORF">AVL59_07135</name>
    <name evidence="3" type="ORF">J2Z21_006164</name>
</gene>
<dbReference type="Proteomes" id="UP001519309">
    <property type="component" value="Unassembled WGS sequence"/>
</dbReference>
<dbReference type="InterPro" id="IPR017517">
    <property type="entry name" value="Maleyloyr_isom"/>
</dbReference>
<name>A0A1B1AS95_9ACTN</name>